<dbReference type="GO" id="GO:0005829">
    <property type="term" value="C:cytosol"/>
    <property type="evidence" value="ECO:0007669"/>
    <property type="project" value="TreeGrafter"/>
</dbReference>
<feature type="modified residue" description="Phosphoserine" evidence="8">
    <location>
        <position position="103"/>
    </location>
</feature>
<dbReference type="EC" id="5.4.2.10" evidence="6 8"/>
<dbReference type="Pfam" id="PF02880">
    <property type="entry name" value="PGM_PMM_III"/>
    <property type="match status" value="1"/>
</dbReference>
<dbReference type="InterPro" id="IPR036900">
    <property type="entry name" value="A-D-PHexomutase_C_sf"/>
</dbReference>
<reference evidence="15" key="1">
    <citation type="submission" date="2016-04" db="EMBL/GenBank/DDBJ databases">
        <authorList>
            <person name="Evans L.H."/>
            <person name="Alamgir A."/>
            <person name="Owens N."/>
            <person name="Weber N.D."/>
            <person name="Virtaneva K."/>
            <person name="Barbian K."/>
            <person name="Babar A."/>
            <person name="Rosenke K."/>
        </authorList>
    </citation>
    <scope>NUCLEOTIDE SEQUENCE</scope>
    <source>
        <strain evidence="15">86</strain>
    </source>
</reference>
<organism evidence="15">
    <name type="scientific">uncultured Alphaproteobacteria bacterium</name>
    <dbReference type="NCBI Taxonomy" id="91750"/>
    <lineage>
        <taxon>Bacteria</taxon>
        <taxon>Pseudomonadati</taxon>
        <taxon>Pseudomonadota</taxon>
        <taxon>Alphaproteobacteria</taxon>
        <taxon>environmental samples</taxon>
    </lineage>
</organism>
<dbReference type="InterPro" id="IPR016066">
    <property type="entry name" value="A-D-PHexomutase_CS"/>
</dbReference>
<feature type="binding site" description="via phosphate group" evidence="8">
    <location>
        <position position="103"/>
    </location>
    <ligand>
        <name>Mg(2+)</name>
        <dbReference type="ChEBI" id="CHEBI:18420"/>
    </ligand>
</feature>
<comment type="catalytic activity">
    <reaction evidence="8 10">
        <text>alpha-D-glucosamine 1-phosphate = D-glucosamine 6-phosphate</text>
        <dbReference type="Rhea" id="RHEA:23424"/>
        <dbReference type="ChEBI" id="CHEBI:58516"/>
        <dbReference type="ChEBI" id="CHEBI:58725"/>
        <dbReference type="EC" id="5.4.2.10"/>
    </reaction>
</comment>
<dbReference type="GO" id="GO:0004615">
    <property type="term" value="F:phosphomannomutase activity"/>
    <property type="evidence" value="ECO:0007669"/>
    <property type="project" value="TreeGrafter"/>
</dbReference>
<feature type="domain" description="Alpha-D-phosphohexomutase C-terminal" evidence="11">
    <location>
        <begin position="375"/>
        <end position="440"/>
    </location>
</feature>
<evidence type="ECO:0000256" key="3">
    <source>
        <dbReference type="ARBA" id="ARBA00022723"/>
    </source>
</evidence>
<dbReference type="SUPFAM" id="SSF53738">
    <property type="entry name" value="Phosphoglucomutase, first 3 domains"/>
    <property type="match status" value="3"/>
</dbReference>
<feature type="domain" description="Alpha-D-phosphohexomutase alpha/beta/alpha" evidence="14">
    <location>
        <begin position="259"/>
        <end position="366"/>
    </location>
</feature>
<dbReference type="GO" id="GO:0000287">
    <property type="term" value="F:magnesium ion binding"/>
    <property type="evidence" value="ECO:0007669"/>
    <property type="project" value="UniProtKB-UniRule"/>
</dbReference>
<evidence type="ECO:0000256" key="4">
    <source>
        <dbReference type="ARBA" id="ARBA00022842"/>
    </source>
</evidence>
<dbReference type="HAMAP" id="MF_01554_B">
    <property type="entry name" value="GlmM_B"/>
    <property type="match status" value="1"/>
</dbReference>
<feature type="binding site" evidence="8">
    <location>
        <position position="242"/>
    </location>
    <ligand>
        <name>Mg(2+)</name>
        <dbReference type="ChEBI" id="CHEBI:18420"/>
    </ligand>
</feature>
<dbReference type="Pfam" id="PF00408">
    <property type="entry name" value="PGM_PMM_IV"/>
    <property type="match status" value="1"/>
</dbReference>
<evidence type="ECO:0000259" key="12">
    <source>
        <dbReference type="Pfam" id="PF02878"/>
    </source>
</evidence>
<evidence type="ECO:0000256" key="7">
    <source>
        <dbReference type="ARBA" id="ARBA00068193"/>
    </source>
</evidence>
<dbReference type="InterPro" id="IPR005841">
    <property type="entry name" value="Alpha-D-phosphohexomutase_SF"/>
</dbReference>
<gene>
    <name evidence="8 15" type="primary">glmM</name>
    <name evidence="15" type="ORF">KL86APRO_10825</name>
</gene>
<feature type="domain" description="Alpha-D-phosphohexomutase alpha/beta/alpha" evidence="12">
    <location>
        <begin position="4"/>
        <end position="134"/>
    </location>
</feature>
<dbReference type="FunFam" id="3.40.120.10:FF:000002">
    <property type="entry name" value="Phosphoglucosamine mutase"/>
    <property type="match status" value="1"/>
</dbReference>
<comment type="similarity">
    <text evidence="1 8 9">Belongs to the phosphohexose mutase family.</text>
</comment>
<dbReference type="InterPro" id="IPR005843">
    <property type="entry name" value="A-D-PHexomutase_C"/>
</dbReference>
<dbReference type="GO" id="GO:0006048">
    <property type="term" value="P:UDP-N-acetylglucosamine biosynthetic process"/>
    <property type="evidence" value="ECO:0007669"/>
    <property type="project" value="TreeGrafter"/>
</dbReference>
<evidence type="ECO:0000256" key="8">
    <source>
        <dbReference type="HAMAP-Rule" id="MF_01554"/>
    </source>
</evidence>
<protein>
    <recommendedName>
        <fullName evidence="7 8">Phosphoglucosamine mutase</fullName>
        <ecNumber evidence="6 8">5.4.2.10</ecNumber>
    </recommendedName>
</protein>
<dbReference type="InterPro" id="IPR005844">
    <property type="entry name" value="A-D-PHexomutase_a/b/a-I"/>
</dbReference>
<dbReference type="PANTHER" id="PTHR42946">
    <property type="entry name" value="PHOSPHOHEXOSE MUTASE"/>
    <property type="match status" value="1"/>
</dbReference>
<dbReference type="NCBIfam" id="TIGR01455">
    <property type="entry name" value="glmM"/>
    <property type="match status" value="1"/>
</dbReference>
<evidence type="ECO:0000256" key="1">
    <source>
        <dbReference type="ARBA" id="ARBA00010231"/>
    </source>
</evidence>
<feature type="domain" description="Alpha-D-phosphohexomutase alpha/beta/alpha" evidence="13">
    <location>
        <begin position="158"/>
        <end position="255"/>
    </location>
</feature>
<dbReference type="AlphaFoldDB" id="A0A212JC26"/>
<dbReference type="GO" id="GO:0009252">
    <property type="term" value="P:peptidoglycan biosynthetic process"/>
    <property type="evidence" value="ECO:0007669"/>
    <property type="project" value="TreeGrafter"/>
</dbReference>
<dbReference type="PROSITE" id="PS00710">
    <property type="entry name" value="PGM_PMM"/>
    <property type="match status" value="1"/>
</dbReference>
<sequence>MTARRLFGTDGVRGLANIEPMTALTALKIGMAAGRMFQRGEYRHTVVIGKDTRLSCYMLEQALTAGFTSVGMDVLLLGPLPTPAIAMLTRSMRADLGVMISASHNPFEDNGIKLFGPDGFKLSDDTETRIEALVSGGVDLVESRRLGRVRRLDDASGRYIEYVKATFPTGRRLDGLKIVLDCANGAAYKVAPTVLWELGAEVVPIAVTPNGTNINAKCGATQPQALAEAVVTHAADLGIALDGDADRVVMCDERGREIDGDQVLGLIGRKWAEAGVLAGGGVVATVMSNLGLERFLAGRGLHLKRTQVGDRYVVETMRAEGYNLGGEQSGHVILGNHSTTGDGLAAALQVLAALVEEGGLASEVLHVFDPLPQVLKNVRFPSREVAKAVMAQVGDAVAEAERRLAEGGRLLIRSSGTEPLIRVMAEGEDEDRIREIVDWVCAQLEARVE</sequence>
<dbReference type="GO" id="GO:0005975">
    <property type="term" value="P:carbohydrate metabolic process"/>
    <property type="evidence" value="ECO:0007669"/>
    <property type="project" value="InterPro"/>
</dbReference>
<comment type="PTM">
    <text evidence="8">Activated by phosphorylation.</text>
</comment>
<comment type="cofactor">
    <cofactor evidence="8">
        <name>Mg(2+)</name>
        <dbReference type="ChEBI" id="CHEBI:18420"/>
    </cofactor>
    <text evidence="8">Binds 1 Mg(2+) ion per subunit.</text>
</comment>
<dbReference type="FunFam" id="3.40.120.10:FF:000001">
    <property type="entry name" value="Phosphoglucosamine mutase"/>
    <property type="match status" value="1"/>
</dbReference>
<dbReference type="GO" id="GO:0008966">
    <property type="term" value="F:phosphoglucosamine mutase activity"/>
    <property type="evidence" value="ECO:0007669"/>
    <property type="project" value="UniProtKB-UniRule"/>
</dbReference>
<name>A0A212JC26_9PROT</name>
<feature type="binding site" evidence="8">
    <location>
        <position position="244"/>
    </location>
    <ligand>
        <name>Mg(2+)</name>
        <dbReference type="ChEBI" id="CHEBI:18420"/>
    </ligand>
</feature>
<feature type="binding site" evidence="8">
    <location>
        <position position="246"/>
    </location>
    <ligand>
        <name>Mg(2+)</name>
        <dbReference type="ChEBI" id="CHEBI:18420"/>
    </ligand>
</feature>
<evidence type="ECO:0000256" key="6">
    <source>
        <dbReference type="ARBA" id="ARBA00066330"/>
    </source>
</evidence>
<keyword evidence="2 8" id="KW-0597">Phosphoprotein</keyword>
<dbReference type="InterPro" id="IPR006352">
    <property type="entry name" value="GlmM_bact"/>
</dbReference>
<dbReference type="EMBL" id="FLUO01000001">
    <property type="protein sequence ID" value="SBV96952.1"/>
    <property type="molecule type" value="Genomic_DNA"/>
</dbReference>
<dbReference type="PANTHER" id="PTHR42946:SF1">
    <property type="entry name" value="PHOSPHOGLUCOMUTASE (ALPHA-D-GLUCOSE-1,6-BISPHOSPHATE-DEPENDENT)"/>
    <property type="match status" value="1"/>
</dbReference>
<comment type="function">
    <text evidence="8 10">Catalyzes the conversion of glucosamine-6-phosphate to glucosamine-1-phosphate.</text>
</comment>
<feature type="active site" description="Phosphoserine intermediate" evidence="8">
    <location>
        <position position="103"/>
    </location>
</feature>
<dbReference type="InterPro" id="IPR005845">
    <property type="entry name" value="A-D-PHexomutase_a/b/a-II"/>
</dbReference>
<dbReference type="Pfam" id="PF02878">
    <property type="entry name" value="PGM_PMM_I"/>
    <property type="match status" value="1"/>
</dbReference>
<evidence type="ECO:0000259" key="14">
    <source>
        <dbReference type="Pfam" id="PF02880"/>
    </source>
</evidence>
<dbReference type="Gene3D" id="3.40.120.10">
    <property type="entry name" value="Alpha-D-Glucose-1,6-Bisphosphate, subunit A, domain 3"/>
    <property type="match status" value="3"/>
</dbReference>
<evidence type="ECO:0000256" key="9">
    <source>
        <dbReference type="RuleBase" id="RU004326"/>
    </source>
</evidence>
<evidence type="ECO:0000256" key="2">
    <source>
        <dbReference type="ARBA" id="ARBA00022553"/>
    </source>
</evidence>
<evidence type="ECO:0000313" key="15">
    <source>
        <dbReference type="EMBL" id="SBV96952.1"/>
    </source>
</evidence>
<evidence type="ECO:0000256" key="5">
    <source>
        <dbReference type="ARBA" id="ARBA00023235"/>
    </source>
</evidence>
<dbReference type="PRINTS" id="PR00509">
    <property type="entry name" value="PGMPMM"/>
</dbReference>
<keyword evidence="4 8" id="KW-0460">Magnesium</keyword>
<evidence type="ECO:0000256" key="10">
    <source>
        <dbReference type="RuleBase" id="RU004327"/>
    </source>
</evidence>
<dbReference type="NCBIfam" id="NF008139">
    <property type="entry name" value="PRK10887.1"/>
    <property type="match status" value="1"/>
</dbReference>
<dbReference type="CDD" id="cd05802">
    <property type="entry name" value="GlmM"/>
    <property type="match status" value="1"/>
</dbReference>
<dbReference type="Pfam" id="PF02879">
    <property type="entry name" value="PGM_PMM_II"/>
    <property type="match status" value="1"/>
</dbReference>
<accession>A0A212JC26</accession>
<dbReference type="InterPro" id="IPR005846">
    <property type="entry name" value="A-D-PHexomutase_a/b/a-III"/>
</dbReference>
<dbReference type="Gene3D" id="3.30.310.50">
    <property type="entry name" value="Alpha-D-phosphohexomutase, C-terminal domain"/>
    <property type="match status" value="1"/>
</dbReference>
<evidence type="ECO:0000259" key="11">
    <source>
        <dbReference type="Pfam" id="PF00408"/>
    </source>
</evidence>
<evidence type="ECO:0000259" key="13">
    <source>
        <dbReference type="Pfam" id="PF02879"/>
    </source>
</evidence>
<dbReference type="FunFam" id="3.40.120.10:FF:000003">
    <property type="entry name" value="Phosphoglucosamine mutase"/>
    <property type="match status" value="1"/>
</dbReference>
<dbReference type="SUPFAM" id="SSF55957">
    <property type="entry name" value="Phosphoglucomutase, C-terminal domain"/>
    <property type="match status" value="1"/>
</dbReference>
<keyword evidence="5 8" id="KW-0413">Isomerase</keyword>
<dbReference type="InterPro" id="IPR016055">
    <property type="entry name" value="A-D-PHexomutase_a/b/a-I/II/III"/>
</dbReference>
<proteinExistence type="inferred from homology"/>
<keyword evidence="3 8" id="KW-0479">Metal-binding</keyword>
<dbReference type="InterPro" id="IPR050060">
    <property type="entry name" value="Phosphoglucosamine_mutase"/>
</dbReference>